<evidence type="ECO:0000256" key="5">
    <source>
        <dbReference type="ARBA" id="ARBA00023014"/>
    </source>
</evidence>
<evidence type="ECO:0000256" key="2">
    <source>
        <dbReference type="ARBA" id="ARBA00022691"/>
    </source>
</evidence>
<dbReference type="InterPro" id="IPR051198">
    <property type="entry name" value="BchE-like"/>
</dbReference>
<dbReference type="PROSITE" id="PS51918">
    <property type="entry name" value="RADICAL_SAM"/>
    <property type="match status" value="1"/>
</dbReference>
<dbReference type="PANTHER" id="PTHR43409">
    <property type="entry name" value="ANAEROBIC MAGNESIUM-PROTOPORPHYRIN IX MONOMETHYL ESTER CYCLASE-RELATED"/>
    <property type="match status" value="1"/>
</dbReference>
<proteinExistence type="predicted"/>
<feature type="domain" description="B12-binding" evidence="6">
    <location>
        <begin position="2"/>
        <end position="129"/>
    </location>
</feature>
<comment type="cofactor">
    <cofactor evidence="1">
        <name>[4Fe-4S] cluster</name>
        <dbReference type="ChEBI" id="CHEBI:49883"/>
    </cofactor>
</comment>
<sequence>MRKLLLLQPPSLTRVHRGLYNLAALATYVEGICDVRVHDSTEAALESCLIDFQPDIVGITSYTVTYSESIEQMRIVKDVLPQAIRLIGGSHISCLPESLDPVFDAGVVGDGEETLKEIIERGSRDTLGSIRGLCCRKDERVIINPRPPVDLGTLPVPKLHVYAPHVYESGCVGFITSRGCPFHCAFCYNPAMQNRLRNYPVPWVADQFEYALNVLGAGYLMMLDDTVSLSAERLRAVRAELDRRRLGPFQAAVNIRSSTVNDGLCRALKDLNVVSWNCGFESGSDRVLKRIKGRSASVEKHHELVRQADRYNVALNGSFMFGAPGETRSDMDSTLLFMAYLSAEKKAGRYRGGFWSFCATPFPGTEWWQTALSLGKVGIPMDWSKLDIKSFDHHLLLDASVSDEAWQGIIARAAAVAQESNSYAWSPG</sequence>
<dbReference type="SMART" id="SM00729">
    <property type="entry name" value="Elp3"/>
    <property type="match status" value="1"/>
</dbReference>
<protein>
    <submittedName>
        <fullName evidence="8">Radical SAM protein</fullName>
    </submittedName>
</protein>
<reference evidence="8" key="1">
    <citation type="submission" date="2024-06" db="EMBL/GenBank/DDBJ databases">
        <title>A Novel Isolate, Dehalogenimonas sp. Strain 4OHTPN, Dechlorinates Aromatic 4 Hydroxy chlorothalonil by a Novel Reductive Dehalogenase.</title>
        <authorList>
            <person name="Liu G."/>
        </authorList>
    </citation>
    <scope>NUCLEOTIDE SEQUENCE</scope>
    <source>
        <strain evidence="8">4OHTPN</strain>
    </source>
</reference>
<evidence type="ECO:0000256" key="3">
    <source>
        <dbReference type="ARBA" id="ARBA00022723"/>
    </source>
</evidence>
<dbReference type="Pfam" id="PF04055">
    <property type="entry name" value="Radical_SAM"/>
    <property type="match status" value="1"/>
</dbReference>
<dbReference type="GO" id="GO:0051539">
    <property type="term" value="F:4 iron, 4 sulfur cluster binding"/>
    <property type="evidence" value="ECO:0007669"/>
    <property type="project" value="UniProtKB-KW"/>
</dbReference>
<evidence type="ECO:0000259" key="6">
    <source>
        <dbReference type="PROSITE" id="PS51332"/>
    </source>
</evidence>
<dbReference type="EMBL" id="CP159307">
    <property type="protein sequence ID" value="XCH34058.1"/>
    <property type="molecule type" value="Genomic_DNA"/>
</dbReference>
<dbReference type="Gene3D" id="3.40.50.280">
    <property type="entry name" value="Cobalamin-binding domain"/>
    <property type="match status" value="1"/>
</dbReference>
<dbReference type="InterPro" id="IPR058240">
    <property type="entry name" value="rSAM_sf"/>
</dbReference>
<dbReference type="InterPro" id="IPR007197">
    <property type="entry name" value="rSAM"/>
</dbReference>
<dbReference type="GO" id="GO:0003824">
    <property type="term" value="F:catalytic activity"/>
    <property type="evidence" value="ECO:0007669"/>
    <property type="project" value="InterPro"/>
</dbReference>
<dbReference type="Gene3D" id="3.80.30.20">
    <property type="entry name" value="tm_1862 like domain"/>
    <property type="match status" value="1"/>
</dbReference>
<dbReference type="InterPro" id="IPR023404">
    <property type="entry name" value="rSAM_horseshoe"/>
</dbReference>
<dbReference type="InterPro" id="IPR006158">
    <property type="entry name" value="Cobalamin-bd"/>
</dbReference>
<organism evidence="8">
    <name type="scientific">Dehalogenimonas sp. 4OHTPN</name>
    <dbReference type="NCBI Taxonomy" id="3166643"/>
    <lineage>
        <taxon>Bacteria</taxon>
        <taxon>Bacillati</taxon>
        <taxon>Chloroflexota</taxon>
        <taxon>Dehalococcoidia</taxon>
        <taxon>Dehalococcoidales</taxon>
        <taxon>Dehalococcoidaceae</taxon>
        <taxon>Dehalogenimonas</taxon>
    </lineage>
</organism>
<dbReference type="CDD" id="cd02068">
    <property type="entry name" value="radical_SAM_B12_BD"/>
    <property type="match status" value="1"/>
</dbReference>
<dbReference type="GO" id="GO:0031419">
    <property type="term" value="F:cobalamin binding"/>
    <property type="evidence" value="ECO:0007669"/>
    <property type="project" value="InterPro"/>
</dbReference>
<dbReference type="SFLD" id="SFLDG01082">
    <property type="entry name" value="B12-binding_domain_containing"/>
    <property type="match status" value="1"/>
</dbReference>
<keyword evidence="2" id="KW-0949">S-adenosyl-L-methionine</keyword>
<keyword evidence="5" id="KW-0411">Iron-sulfur</keyword>
<evidence type="ECO:0000256" key="4">
    <source>
        <dbReference type="ARBA" id="ARBA00023004"/>
    </source>
</evidence>
<dbReference type="GO" id="GO:0046872">
    <property type="term" value="F:metal ion binding"/>
    <property type="evidence" value="ECO:0007669"/>
    <property type="project" value="UniProtKB-KW"/>
</dbReference>
<evidence type="ECO:0000313" key="8">
    <source>
        <dbReference type="EMBL" id="XCH34058.1"/>
    </source>
</evidence>
<keyword evidence="4" id="KW-0408">Iron</keyword>
<dbReference type="Pfam" id="PF02310">
    <property type="entry name" value="B12-binding"/>
    <property type="match status" value="1"/>
</dbReference>
<evidence type="ECO:0000256" key="1">
    <source>
        <dbReference type="ARBA" id="ARBA00001966"/>
    </source>
</evidence>
<keyword evidence="3" id="KW-0479">Metal-binding</keyword>
<evidence type="ECO:0000259" key="7">
    <source>
        <dbReference type="PROSITE" id="PS51918"/>
    </source>
</evidence>
<dbReference type="SUPFAM" id="SSF102114">
    <property type="entry name" value="Radical SAM enzymes"/>
    <property type="match status" value="1"/>
</dbReference>
<dbReference type="SFLD" id="SFLDG01123">
    <property type="entry name" value="methyltransferase_(Class_B)"/>
    <property type="match status" value="1"/>
</dbReference>
<dbReference type="InterPro" id="IPR006638">
    <property type="entry name" value="Elp3/MiaA/NifB-like_rSAM"/>
</dbReference>
<dbReference type="RefSeq" id="WP_353715244.1">
    <property type="nucleotide sequence ID" value="NZ_CP159307.1"/>
</dbReference>
<dbReference type="CDD" id="cd01335">
    <property type="entry name" value="Radical_SAM"/>
    <property type="match status" value="1"/>
</dbReference>
<feature type="domain" description="Radical SAM core" evidence="7">
    <location>
        <begin position="166"/>
        <end position="392"/>
    </location>
</feature>
<accession>A0AAU8GED0</accession>
<dbReference type="PROSITE" id="PS51332">
    <property type="entry name" value="B12_BINDING"/>
    <property type="match status" value="1"/>
</dbReference>
<dbReference type="InterPro" id="IPR034466">
    <property type="entry name" value="Methyltransferase_Class_B"/>
</dbReference>
<gene>
    <name evidence="8" type="ORF">ABV300_04030</name>
</gene>
<dbReference type="SFLD" id="SFLDS00029">
    <property type="entry name" value="Radical_SAM"/>
    <property type="match status" value="1"/>
</dbReference>
<name>A0AAU8GED0_9CHLR</name>
<dbReference type="AlphaFoldDB" id="A0AAU8GED0"/>